<dbReference type="PROSITE" id="PS50930">
    <property type="entry name" value="HTH_LYTTR"/>
    <property type="match status" value="1"/>
</dbReference>
<dbReference type="AlphaFoldDB" id="A0A1B2DL19"/>
<reference evidence="2" key="1">
    <citation type="submission" date="2016-08" db="EMBL/GenBank/DDBJ databases">
        <title>Complete Genome Seqeunce of Paenibacillus sp. BIHB 4019 from tea rhizoplane.</title>
        <authorList>
            <person name="Thakur R."/>
            <person name="Swarnkar M.K."/>
            <person name="Gulati A."/>
        </authorList>
    </citation>
    <scope>NUCLEOTIDE SEQUENCE [LARGE SCALE GENOMIC DNA]</scope>
    <source>
        <strain evidence="2">BIHB4019</strain>
    </source>
</reference>
<dbReference type="PANTHER" id="PTHR37299">
    <property type="entry name" value="TRANSCRIPTIONAL REGULATOR-RELATED"/>
    <property type="match status" value="1"/>
</dbReference>
<dbReference type="SMART" id="SM00850">
    <property type="entry name" value="LytTR"/>
    <property type="match status" value="1"/>
</dbReference>
<dbReference type="GO" id="GO:0003677">
    <property type="term" value="F:DNA binding"/>
    <property type="evidence" value="ECO:0007669"/>
    <property type="project" value="InterPro"/>
</dbReference>
<dbReference type="GO" id="GO:0000156">
    <property type="term" value="F:phosphorelay response regulator activity"/>
    <property type="evidence" value="ECO:0007669"/>
    <property type="project" value="InterPro"/>
</dbReference>
<organism evidence="2">
    <name type="scientific">Paenibacillus sp. BIHB 4019</name>
    <dbReference type="NCBI Taxonomy" id="1870819"/>
    <lineage>
        <taxon>Bacteria</taxon>
        <taxon>Bacillati</taxon>
        <taxon>Bacillota</taxon>
        <taxon>Bacilli</taxon>
        <taxon>Bacillales</taxon>
        <taxon>Paenibacillaceae</taxon>
        <taxon>Paenibacillus</taxon>
    </lineage>
</organism>
<evidence type="ECO:0000313" key="2">
    <source>
        <dbReference type="EMBL" id="ANY68403.1"/>
    </source>
</evidence>
<name>A0A1B2DL19_9BACL</name>
<dbReference type="InterPro" id="IPR046947">
    <property type="entry name" value="LytR-like"/>
</dbReference>
<dbReference type="Gene3D" id="2.40.50.1020">
    <property type="entry name" value="LytTr DNA-binding domain"/>
    <property type="match status" value="1"/>
</dbReference>
<dbReference type="PANTHER" id="PTHR37299:SF1">
    <property type="entry name" value="STAGE 0 SPORULATION PROTEIN A HOMOLOG"/>
    <property type="match status" value="1"/>
</dbReference>
<proteinExistence type="predicted"/>
<accession>A0A1B2DL19</accession>
<gene>
    <name evidence="2" type="ORF">BBD42_19445</name>
</gene>
<feature type="domain" description="HTH LytTR-type" evidence="1">
    <location>
        <begin position="10"/>
        <end position="110"/>
    </location>
</feature>
<sequence length="116" mass="13772">MNIQLVLNRLIIAKRDQIVYLDLSEIIFIERIGQKTLIHTDTQEIYVYVSLKDLMSILPDMFVRSHKSFIVNVYNLKELNFFNRNTYEAYYKNRKTALVSKRVIRQSITLNQVGTQ</sequence>
<evidence type="ECO:0000259" key="1">
    <source>
        <dbReference type="PROSITE" id="PS50930"/>
    </source>
</evidence>
<dbReference type="EMBL" id="CP016808">
    <property type="protein sequence ID" value="ANY68403.1"/>
    <property type="molecule type" value="Genomic_DNA"/>
</dbReference>
<dbReference type="Pfam" id="PF04397">
    <property type="entry name" value="LytTR"/>
    <property type="match status" value="1"/>
</dbReference>
<dbReference type="InterPro" id="IPR007492">
    <property type="entry name" value="LytTR_DNA-bd_dom"/>
</dbReference>
<protein>
    <recommendedName>
        <fullName evidence="1">HTH LytTR-type domain-containing protein</fullName>
    </recommendedName>
</protein>